<sequence>MAMNERIEETVPPQGIRTPSGRRESPTVPGAFPSSSSAGPALSSPTGEGRESATVEAEPDPRDPLDLTFVDCASMLEEELQASLQALSQLKAREELTVSSTPRNTRSKRKAKTSPDAITPSSEELATDTRKIPKVILRKVKERSRKKKPRNLDEDPDVVTGETSSTKMSAESDLSELEGGTKKQTITKGTDISASADESDVEYTGTEYLDPEYTKKLRFSNKSKEWGSMVEVVKFPVQEEPKTAITRRKKKDTMRVWSSTEDNEDDEADFCPKILKLWVLQQLEQ</sequence>
<dbReference type="EMBL" id="LBMM01015906">
    <property type="protein sequence ID" value="KMQ84626.1"/>
    <property type="molecule type" value="Genomic_DNA"/>
</dbReference>
<dbReference type="AlphaFoldDB" id="A0A0J7K378"/>
<gene>
    <name evidence="2" type="ORF">RF55_17434</name>
</gene>
<feature type="region of interest" description="Disordered" evidence="1">
    <location>
        <begin position="1"/>
        <end position="66"/>
    </location>
</feature>
<feature type="region of interest" description="Disordered" evidence="1">
    <location>
        <begin position="89"/>
        <end position="206"/>
    </location>
</feature>
<dbReference type="PaxDb" id="67767-A0A0J7K378"/>
<feature type="compositionally biased region" description="Low complexity" evidence="1">
    <location>
        <begin position="29"/>
        <end position="47"/>
    </location>
</feature>
<protein>
    <submittedName>
        <fullName evidence="2">Uncharacterized protein</fullName>
    </submittedName>
</protein>
<feature type="compositionally biased region" description="Basic residues" evidence="1">
    <location>
        <begin position="132"/>
        <end position="149"/>
    </location>
</feature>
<evidence type="ECO:0000313" key="2">
    <source>
        <dbReference type="EMBL" id="KMQ84626.1"/>
    </source>
</evidence>
<organism evidence="2 3">
    <name type="scientific">Lasius niger</name>
    <name type="common">Black garden ant</name>
    <dbReference type="NCBI Taxonomy" id="67767"/>
    <lineage>
        <taxon>Eukaryota</taxon>
        <taxon>Metazoa</taxon>
        <taxon>Ecdysozoa</taxon>
        <taxon>Arthropoda</taxon>
        <taxon>Hexapoda</taxon>
        <taxon>Insecta</taxon>
        <taxon>Pterygota</taxon>
        <taxon>Neoptera</taxon>
        <taxon>Endopterygota</taxon>
        <taxon>Hymenoptera</taxon>
        <taxon>Apocrita</taxon>
        <taxon>Aculeata</taxon>
        <taxon>Formicoidea</taxon>
        <taxon>Formicidae</taxon>
        <taxon>Formicinae</taxon>
        <taxon>Lasius</taxon>
        <taxon>Lasius</taxon>
    </lineage>
</organism>
<name>A0A0J7K378_LASNI</name>
<keyword evidence="3" id="KW-1185">Reference proteome</keyword>
<accession>A0A0J7K378</accession>
<comment type="caution">
    <text evidence="2">The sequence shown here is derived from an EMBL/GenBank/DDBJ whole genome shotgun (WGS) entry which is preliminary data.</text>
</comment>
<dbReference type="Proteomes" id="UP000036403">
    <property type="component" value="Unassembled WGS sequence"/>
</dbReference>
<evidence type="ECO:0000256" key="1">
    <source>
        <dbReference type="SAM" id="MobiDB-lite"/>
    </source>
</evidence>
<feature type="region of interest" description="Disordered" evidence="1">
    <location>
        <begin position="246"/>
        <end position="266"/>
    </location>
</feature>
<feature type="compositionally biased region" description="Basic and acidic residues" evidence="1">
    <location>
        <begin position="48"/>
        <end position="65"/>
    </location>
</feature>
<proteinExistence type="predicted"/>
<reference evidence="2 3" key="1">
    <citation type="submission" date="2015-04" db="EMBL/GenBank/DDBJ databases">
        <title>Lasius niger genome sequencing.</title>
        <authorList>
            <person name="Konorov E.A."/>
            <person name="Nikitin M.A."/>
            <person name="Kirill M.V."/>
            <person name="Chang P."/>
        </authorList>
    </citation>
    <scope>NUCLEOTIDE SEQUENCE [LARGE SCALE GENOMIC DNA]</scope>
    <source>
        <tissue evidence="2">Whole</tissue>
    </source>
</reference>
<evidence type="ECO:0000313" key="3">
    <source>
        <dbReference type="Proteomes" id="UP000036403"/>
    </source>
</evidence>